<reference evidence="1 2" key="1">
    <citation type="journal article" date="2022" name="Plant J.">
        <title>Chromosome-level genome of Camellia lanceoleosa provides a valuable resource for understanding genome evolution and self-incompatibility.</title>
        <authorList>
            <person name="Gong W."/>
            <person name="Xiao S."/>
            <person name="Wang L."/>
            <person name="Liao Z."/>
            <person name="Chang Y."/>
            <person name="Mo W."/>
            <person name="Hu G."/>
            <person name="Li W."/>
            <person name="Zhao G."/>
            <person name="Zhu H."/>
            <person name="Hu X."/>
            <person name="Ji K."/>
            <person name="Xiang X."/>
            <person name="Song Q."/>
            <person name="Yuan D."/>
            <person name="Jin S."/>
            <person name="Zhang L."/>
        </authorList>
    </citation>
    <scope>NUCLEOTIDE SEQUENCE [LARGE SCALE GENOMIC DNA]</scope>
    <source>
        <strain evidence="1">SQ_2022a</strain>
    </source>
</reference>
<protein>
    <submittedName>
        <fullName evidence="1">Uncharacterized protein</fullName>
    </submittedName>
</protein>
<sequence length="147" mass="16100">MTLRISVPKATILDTYVKYSNSAGSNSAILRVLAEADGFELANHKDIKKLSDFGIASMNKVQGCLIESCDEIETIVGAVDGAVLPNLEHLYIKNLPKLESIFPCLTRNISKVVDLTVMLLSEDGHMSFQNSAALDPFRPLSFDKIVE</sequence>
<keyword evidence="2" id="KW-1185">Reference proteome</keyword>
<gene>
    <name evidence="1" type="ORF">LOK49_LG02G02636</name>
</gene>
<evidence type="ECO:0000313" key="2">
    <source>
        <dbReference type="Proteomes" id="UP001060215"/>
    </source>
</evidence>
<organism evidence="1 2">
    <name type="scientific">Camellia lanceoleosa</name>
    <dbReference type="NCBI Taxonomy" id="1840588"/>
    <lineage>
        <taxon>Eukaryota</taxon>
        <taxon>Viridiplantae</taxon>
        <taxon>Streptophyta</taxon>
        <taxon>Embryophyta</taxon>
        <taxon>Tracheophyta</taxon>
        <taxon>Spermatophyta</taxon>
        <taxon>Magnoliopsida</taxon>
        <taxon>eudicotyledons</taxon>
        <taxon>Gunneridae</taxon>
        <taxon>Pentapetalae</taxon>
        <taxon>asterids</taxon>
        <taxon>Ericales</taxon>
        <taxon>Theaceae</taxon>
        <taxon>Camellia</taxon>
    </lineage>
</organism>
<dbReference type="EMBL" id="CM045760">
    <property type="protein sequence ID" value="KAI8028292.1"/>
    <property type="molecule type" value="Genomic_DNA"/>
</dbReference>
<accession>A0ACC0IQU0</accession>
<dbReference type="Proteomes" id="UP001060215">
    <property type="component" value="Chromosome 3"/>
</dbReference>
<comment type="caution">
    <text evidence="1">The sequence shown here is derived from an EMBL/GenBank/DDBJ whole genome shotgun (WGS) entry which is preliminary data.</text>
</comment>
<proteinExistence type="predicted"/>
<evidence type="ECO:0000313" key="1">
    <source>
        <dbReference type="EMBL" id="KAI8028292.1"/>
    </source>
</evidence>
<name>A0ACC0IQU0_9ERIC</name>